<evidence type="ECO:0000313" key="3">
    <source>
        <dbReference type="Proteomes" id="UP000533639"/>
    </source>
</evidence>
<sequence>MNPHELLFNHIKRFTTLSPDQEQLLVSKLKYRKVNRKDFLLKEYEVCSCYYFVTKGCLRFYRNTENGFEQVLQFAIPGWWLSDFQSFETQKPSEYFIQAVQNTEMLILHQSDYQELFSEVPELNTYFRLMMQKAYTASLKKMELILCESAEERYLQFINSFPDFVQIVPQYMLASFLGFTPQFMSMLRAKKEL</sequence>
<name>A0A9N8J210_9FLAO</name>
<feature type="domain" description="Cyclic nucleotide-binding" evidence="1">
    <location>
        <begin position="13"/>
        <end position="117"/>
    </location>
</feature>
<dbReference type="EMBL" id="CAIJDE010000043">
    <property type="protein sequence ID" value="CAC9974632.1"/>
    <property type="molecule type" value="Genomic_DNA"/>
</dbReference>
<dbReference type="InterPro" id="IPR014710">
    <property type="entry name" value="RmlC-like_jellyroll"/>
</dbReference>
<dbReference type="AlphaFoldDB" id="A0A9N8J210"/>
<dbReference type="InterPro" id="IPR000595">
    <property type="entry name" value="cNMP-bd_dom"/>
</dbReference>
<dbReference type="Proteomes" id="UP000533639">
    <property type="component" value="Unassembled WGS sequence"/>
</dbReference>
<gene>
    <name evidence="2" type="ORF">FLAPXU55_02329</name>
</gene>
<protein>
    <submittedName>
        <fullName evidence="2">Crp/Fnr family transcriptional regulator</fullName>
    </submittedName>
</protein>
<dbReference type="Pfam" id="PF00027">
    <property type="entry name" value="cNMP_binding"/>
    <property type="match status" value="1"/>
</dbReference>
<reference evidence="2 3" key="1">
    <citation type="submission" date="2020-06" db="EMBL/GenBank/DDBJ databases">
        <authorList>
            <person name="Criscuolo A."/>
        </authorList>
    </citation>
    <scope>NUCLEOTIDE SEQUENCE [LARGE SCALE GENOMIC DNA]</scope>
    <source>
        <strain evidence="2">PXU-55</strain>
    </source>
</reference>
<dbReference type="InterPro" id="IPR018490">
    <property type="entry name" value="cNMP-bd_dom_sf"/>
</dbReference>
<keyword evidence="3" id="KW-1185">Reference proteome</keyword>
<evidence type="ECO:0000313" key="2">
    <source>
        <dbReference type="EMBL" id="CAC9974632.1"/>
    </source>
</evidence>
<dbReference type="SUPFAM" id="SSF51206">
    <property type="entry name" value="cAMP-binding domain-like"/>
    <property type="match status" value="1"/>
</dbReference>
<dbReference type="CDD" id="cd00038">
    <property type="entry name" value="CAP_ED"/>
    <property type="match status" value="1"/>
</dbReference>
<evidence type="ECO:0000259" key="1">
    <source>
        <dbReference type="PROSITE" id="PS50042"/>
    </source>
</evidence>
<accession>A0A9N8J210</accession>
<proteinExistence type="predicted"/>
<dbReference type="RefSeq" id="WP_180857801.1">
    <property type="nucleotide sequence ID" value="NZ_CAIJDE010000043.1"/>
</dbReference>
<dbReference type="Gene3D" id="2.60.120.10">
    <property type="entry name" value="Jelly Rolls"/>
    <property type="match status" value="1"/>
</dbReference>
<dbReference type="PROSITE" id="PS50042">
    <property type="entry name" value="CNMP_BINDING_3"/>
    <property type="match status" value="1"/>
</dbReference>
<organism evidence="2 3">
    <name type="scientific">Flavobacterium panici</name>
    <dbReference type="NCBI Taxonomy" id="2654843"/>
    <lineage>
        <taxon>Bacteria</taxon>
        <taxon>Pseudomonadati</taxon>
        <taxon>Bacteroidota</taxon>
        <taxon>Flavobacteriia</taxon>
        <taxon>Flavobacteriales</taxon>
        <taxon>Flavobacteriaceae</taxon>
        <taxon>Flavobacterium</taxon>
    </lineage>
</organism>
<comment type="caution">
    <text evidence="2">The sequence shown here is derived from an EMBL/GenBank/DDBJ whole genome shotgun (WGS) entry which is preliminary data.</text>
</comment>